<dbReference type="Pfam" id="PF16026">
    <property type="entry name" value="MIEAP"/>
    <property type="match status" value="1"/>
</dbReference>
<protein>
    <recommendedName>
        <fullName evidence="5">Mitochondria-eating protein</fullName>
    </recommendedName>
    <alternativeName>
        <fullName evidence="12">Spermatogenesis-associated protein 18</fullName>
    </alternativeName>
</protein>
<keyword evidence="13" id="KW-0863">Zinc-finger</keyword>
<keyword evidence="13" id="KW-0479">Metal-binding</keyword>
<evidence type="ECO:0000313" key="17">
    <source>
        <dbReference type="Proteomes" id="UP000507470"/>
    </source>
</evidence>
<evidence type="ECO:0000313" key="16">
    <source>
        <dbReference type="EMBL" id="CAC5392359.1"/>
    </source>
</evidence>
<evidence type="ECO:0000259" key="15">
    <source>
        <dbReference type="PROSITE" id="PS50119"/>
    </source>
</evidence>
<evidence type="ECO:0000256" key="13">
    <source>
        <dbReference type="PROSITE-ProRule" id="PRU00024"/>
    </source>
</evidence>
<evidence type="ECO:0000256" key="2">
    <source>
        <dbReference type="ARBA" id="ARBA00004305"/>
    </source>
</evidence>
<keyword evidence="8 14" id="KW-0175">Coiled coil</keyword>
<name>A0A6J8CB81_MYTCO</name>
<evidence type="ECO:0000256" key="4">
    <source>
        <dbReference type="ARBA" id="ARBA00008233"/>
    </source>
</evidence>
<dbReference type="GO" id="GO:0008270">
    <property type="term" value="F:zinc ion binding"/>
    <property type="evidence" value="ECO:0007669"/>
    <property type="project" value="UniProtKB-KW"/>
</dbReference>
<dbReference type="GO" id="GO:0005759">
    <property type="term" value="C:mitochondrial matrix"/>
    <property type="evidence" value="ECO:0007669"/>
    <property type="project" value="UniProtKB-SubCell"/>
</dbReference>
<evidence type="ECO:0000256" key="8">
    <source>
        <dbReference type="ARBA" id="ARBA00023054"/>
    </source>
</evidence>
<gene>
    <name evidence="16" type="ORF">MCOR_27300</name>
</gene>
<accession>A0A6J8CB81</accession>
<dbReference type="InterPro" id="IPR031981">
    <property type="entry name" value="MIEAP_C"/>
</dbReference>
<evidence type="ECO:0000256" key="1">
    <source>
        <dbReference type="ARBA" id="ARBA00004294"/>
    </source>
</evidence>
<evidence type="ECO:0000256" key="11">
    <source>
        <dbReference type="ARBA" id="ARBA00023136"/>
    </source>
</evidence>
<comment type="subcellular location">
    <subcellularLocation>
        <location evidence="3">Cytoplasm</location>
    </subcellularLocation>
    <subcellularLocation>
        <location evidence="2">Mitochondrion matrix</location>
    </subcellularLocation>
    <subcellularLocation>
        <location evidence="1">Mitochondrion outer membrane</location>
    </subcellularLocation>
</comment>
<organism evidence="16 17">
    <name type="scientific">Mytilus coruscus</name>
    <name type="common">Sea mussel</name>
    <dbReference type="NCBI Taxonomy" id="42192"/>
    <lineage>
        <taxon>Eukaryota</taxon>
        <taxon>Metazoa</taxon>
        <taxon>Spiralia</taxon>
        <taxon>Lophotrochozoa</taxon>
        <taxon>Mollusca</taxon>
        <taxon>Bivalvia</taxon>
        <taxon>Autobranchia</taxon>
        <taxon>Pteriomorphia</taxon>
        <taxon>Mytilida</taxon>
        <taxon>Mytiloidea</taxon>
        <taxon>Mytilidae</taxon>
        <taxon>Mytilinae</taxon>
        <taxon>Mytilus</taxon>
    </lineage>
</organism>
<dbReference type="SUPFAM" id="SSF57845">
    <property type="entry name" value="B-box zinc-binding domain"/>
    <property type="match status" value="1"/>
</dbReference>
<evidence type="ECO:0000256" key="10">
    <source>
        <dbReference type="ARBA" id="ARBA00023128"/>
    </source>
</evidence>
<dbReference type="GO" id="GO:0035695">
    <property type="term" value="P:mitophagy by internal vacuole formation"/>
    <property type="evidence" value="ECO:0007669"/>
    <property type="project" value="TreeGrafter"/>
</dbReference>
<sequence>MSKEECRICGYVHKCIQCDICSVKGCQKCIELHEDACSTLKKDKKHLCSVHDDFVNGYCFTCFHLVCKNCSKDMHIDHTFVSIPQAVLNIRSEILTSVNDLKKRKAQEESATTQFYQRKNDYEQKLPAFIDTEEKELQKMIADTKDSLVKQINAFNEKNLNAAKEIITQLDEAIENLKSVQGKTFPILFLSQWSNPMLVIDKHQSILKCRDSAEDINMNNNADITRMFRRLFVTHLNPEIQLMLEIAKHLPEFVAKIDKWKTQGDTVTLPCTDTPEINGFIKNIELAYNFIIELKNDLIQAQNDLKRSINKNADWTNRETTDREQEQKMHRIVVNQKDKQLQKCEEDLKKKDEEIRALKSQNKQITDQHNKTCRELDSLQQSLQTANMMKEENERTIICIENQKKQLQVSLEDKDKLIQPLLLQKDELQSRLSSIAGEKLTKGNPGITDLSDPNRPMKIGEKYGELYDNEWTDVMVNVDLIKPNFPDLEKSALEEIIVCHLYRTLLFCYQECKIISLKQTQTIRKTIAERLSLNIDSENAETNLPGWKEISFYRKHHGDEFVNCLITSQKLCKNIMKDWHYSHKSEMFMKKLMTTPFFERCVHLCWYMAIQEPMMYLDDKLQIDTKYNKTEYKEYVQSGDKVRYIVWPALYLHENGPLLYKGVVQAYF</sequence>
<proteinExistence type="inferred from homology"/>
<reference evidence="16 17" key="1">
    <citation type="submission" date="2020-06" db="EMBL/GenBank/DDBJ databases">
        <authorList>
            <person name="Li R."/>
            <person name="Bekaert M."/>
        </authorList>
    </citation>
    <scope>NUCLEOTIDE SEQUENCE [LARGE SCALE GENOMIC DNA]</scope>
    <source>
        <strain evidence="17">wild</strain>
    </source>
</reference>
<dbReference type="PANTHER" id="PTHR21771">
    <property type="entry name" value="MITOCHONDRIA-EATING PROTEIN-RELATED"/>
    <property type="match status" value="1"/>
</dbReference>
<dbReference type="PROSITE" id="PS50119">
    <property type="entry name" value="ZF_BBOX"/>
    <property type="match status" value="1"/>
</dbReference>
<dbReference type="InterPro" id="IPR026169">
    <property type="entry name" value="MIEAP"/>
</dbReference>
<evidence type="ECO:0000256" key="9">
    <source>
        <dbReference type="ARBA" id="ARBA00023121"/>
    </source>
</evidence>
<keyword evidence="13" id="KW-0862">Zinc</keyword>
<feature type="domain" description="B box-type" evidence="15">
    <location>
        <begin position="43"/>
        <end position="83"/>
    </location>
</feature>
<evidence type="ECO:0000256" key="5">
    <source>
        <dbReference type="ARBA" id="ARBA00019863"/>
    </source>
</evidence>
<dbReference type="Proteomes" id="UP000507470">
    <property type="component" value="Unassembled WGS sequence"/>
</dbReference>
<dbReference type="AlphaFoldDB" id="A0A6J8CB81"/>
<keyword evidence="11" id="KW-0472">Membrane</keyword>
<dbReference type="GO" id="GO:0035694">
    <property type="term" value="P:mitochondrial protein catabolic process"/>
    <property type="evidence" value="ECO:0007669"/>
    <property type="project" value="InterPro"/>
</dbReference>
<dbReference type="Pfam" id="PF00643">
    <property type="entry name" value="zf-B_box"/>
    <property type="match status" value="1"/>
</dbReference>
<comment type="similarity">
    <text evidence="4">Belongs to the MIEAP family.</text>
</comment>
<dbReference type="GO" id="GO:0008289">
    <property type="term" value="F:lipid binding"/>
    <property type="evidence" value="ECO:0007669"/>
    <property type="project" value="UniProtKB-KW"/>
</dbReference>
<dbReference type="GO" id="GO:0005741">
    <property type="term" value="C:mitochondrial outer membrane"/>
    <property type="evidence" value="ECO:0007669"/>
    <property type="project" value="UniProtKB-SubCell"/>
</dbReference>
<dbReference type="InterPro" id="IPR000315">
    <property type="entry name" value="Znf_B-box"/>
</dbReference>
<dbReference type="OrthoDB" id="6112891at2759"/>
<keyword evidence="6" id="KW-0963">Cytoplasm</keyword>
<keyword evidence="7" id="KW-1000">Mitochondrion outer membrane</keyword>
<keyword evidence="17" id="KW-1185">Reference proteome</keyword>
<evidence type="ECO:0000256" key="14">
    <source>
        <dbReference type="SAM" id="Coils"/>
    </source>
</evidence>
<keyword evidence="9" id="KW-0446">Lipid-binding</keyword>
<evidence type="ECO:0000256" key="6">
    <source>
        <dbReference type="ARBA" id="ARBA00022490"/>
    </source>
</evidence>
<evidence type="ECO:0000256" key="7">
    <source>
        <dbReference type="ARBA" id="ARBA00022787"/>
    </source>
</evidence>
<feature type="coiled-coil region" evidence="14">
    <location>
        <begin position="291"/>
        <end position="396"/>
    </location>
</feature>
<keyword evidence="10" id="KW-0496">Mitochondrion</keyword>
<dbReference type="EMBL" id="CACVKT020004971">
    <property type="protein sequence ID" value="CAC5392359.1"/>
    <property type="molecule type" value="Genomic_DNA"/>
</dbReference>
<dbReference type="PANTHER" id="PTHR21771:SF0">
    <property type="entry name" value="MITOCHONDRIA-EATING PROTEIN"/>
    <property type="match status" value="1"/>
</dbReference>
<evidence type="ECO:0000256" key="3">
    <source>
        <dbReference type="ARBA" id="ARBA00004496"/>
    </source>
</evidence>
<evidence type="ECO:0000256" key="12">
    <source>
        <dbReference type="ARBA" id="ARBA00032687"/>
    </source>
</evidence>